<keyword evidence="4 8" id="KW-0812">Transmembrane</keyword>
<dbReference type="InterPro" id="IPR000531">
    <property type="entry name" value="Beta-barrel_TonB"/>
</dbReference>
<dbReference type="PANTHER" id="PTHR30069">
    <property type="entry name" value="TONB-DEPENDENT OUTER MEMBRANE RECEPTOR"/>
    <property type="match status" value="1"/>
</dbReference>
<keyword evidence="13" id="KW-0675">Receptor</keyword>
<evidence type="ECO:0000313" key="13">
    <source>
        <dbReference type="EMBL" id="NHO67413.1"/>
    </source>
</evidence>
<dbReference type="AlphaFoldDB" id="A0A9E5T3S2"/>
<evidence type="ECO:0000256" key="3">
    <source>
        <dbReference type="ARBA" id="ARBA00022452"/>
    </source>
</evidence>
<comment type="subcellular location">
    <subcellularLocation>
        <location evidence="1 8">Cell outer membrane</location>
        <topology evidence="1 8">Multi-pass membrane protein</topology>
    </subcellularLocation>
</comment>
<organism evidence="13 14">
    <name type="scientific">Pseudomaricurvus hydrocarbonicus</name>
    <dbReference type="NCBI Taxonomy" id="1470433"/>
    <lineage>
        <taxon>Bacteria</taxon>
        <taxon>Pseudomonadati</taxon>
        <taxon>Pseudomonadota</taxon>
        <taxon>Gammaproteobacteria</taxon>
        <taxon>Cellvibrionales</taxon>
        <taxon>Cellvibrionaceae</taxon>
        <taxon>Pseudomaricurvus</taxon>
    </lineage>
</organism>
<protein>
    <submittedName>
        <fullName evidence="13">TonB-dependent receptor</fullName>
    </submittedName>
</protein>
<sequence>MESIKYSTCILLACNALTAVGVSAGNTIEEVVVSASRTNKPITAIPNTVKIIDRDALEAQLALNTSLLDGLSFMVPSLTPAHQKMTSNGVTLRGRTPLYMSDGVPQSTPLRNGERSGYTVDPAFIERVEVIYGANAIQGVGATGGVINYVTLDAPENGDLLQKFSAKLTTDNFEDDGLHYRVAGIVGKKVDNKDIVLGVAHDVQDLYHDGNGDPVAIDPIQGDTMDSRSWNVFLKGGLDLDEDQRLEATGNYFKLEGDGDYRVVTGDMLAGIPATSESGQEDGDPTYNKATNVTMTYSHSNLLDGELTLQGFYYDFYALYGGGTFPAFQDPSIAANGTLFDQSALSSEKYGTKLTYVRDNTFWEGLQVAAGLDYLHDKTYQELAQTGRIWVPEMIYKGWAPFVQLEQRLVDDRLRISMGARFENVELEVPDFTTVAGANSTSVAGGEPSFEELLGNFGVVFDLTEELTLFASYAEGFTMPDAGLILRGVNTADQSIDSLIDLQPVVADNIEVGANFRRGGLDLAASYFWSDSDLGSRILVVDGIGELTRQKTEIEGLEITASYRFDSGIATGLGYSQLDGRFDSDGDGAVDKDLDGRNIAPDRINLYVEAPFATDWYGRLQFSRLLDRDFDGGLPQHDFEGYDLLDALVSFRDEELGKFTLGIENLLNEEYITYYSQTLTYVNDSTYFAGRGRAVSLGWEKAF</sequence>
<evidence type="ECO:0000256" key="9">
    <source>
        <dbReference type="RuleBase" id="RU003357"/>
    </source>
</evidence>
<dbReference type="InterPro" id="IPR039426">
    <property type="entry name" value="TonB-dep_rcpt-like"/>
</dbReference>
<gene>
    <name evidence="13" type="ORF">G8770_17850</name>
</gene>
<dbReference type="Pfam" id="PF00593">
    <property type="entry name" value="TonB_dep_Rec_b-barrel"/>
    <property type="match status" value="1"/>
</dbReference>
<proteinExistence type="inferred from homology"/>
<evidence type="ECO:0000256" key="8">
    <source>
        <dbReference type="PROSITE-ProRule" id="PRU01360"/>
    </source>
</evidence>
<evidence type="ECO:0000256" key="4">
    <source>
        <dbReference type="ARBA" id="ARBA00022692"/>
    </source>
</evidence>
<dbReference type="CDD" id="cd01347">
    <property type="entry name" value="ligand_gated_channel"/>
    <property type="match status" value="1"/>
</dbReference>
<dbReference type="Proteomes" id="UP000787472">
    <property type="component" value="Unassembled WGS sequence"/>
</dbReference>
<feature type="domain" description="TonB-dependent receptor-like beta-barrel" evidence="11">
    <location>
        <begin position="238"/>
        <end position="666"/>
    </location>
</feature>
<dbReference type="EMBL" id="JAAONZ010000016">
    <property type="protein sequence ID" value="NHO67413.1"/>
    <property type="molecule type" value="Genomic_DNA"/>
</dbReference>
<feature type="chain" id="PRO_5038985544" evidence="10">
    <location>
        <begin position="25"/>
        <end position="703"/>
    </location>
</feature>
<reference evidence="13" key="1">
    <citation type="submission" date="2020-03" db="EMBL/GenBank/DDBJ databases">
        <authorList>
            <person name="Guo F."/>
        </authorList>
    </citation>
    <scope>NUCLEOTIDE SEQUENCE</scope>
    <source>
        <strain evidence="13">JCM 30134</strain>
    </source>
</reference>
<comment type="caution">
    <text evidence="13">The sequence shown here is derived from an EMBL/GenBank/DDBJ whole genome shotgun (WGS) entry which is preliminary data.</text>
</comment>
<accession>A0A9E5T3S2</accession>
<keyword evidence="10" id="KW-0732">Signal</keyword>
<dbReference type="GO" id="GO:0044718">
    <property type="term" value="P:siderophore transmembrane transport"/>
    <property type="evidence" value="ECO:0007669"/>
    <property type="project" value="TreeGrafter"/>
</dbReference>
<keyword evidence="5 9" id="KW-0798">TonB box</keyword>
<feature type="signal peptide" evidence="10">
    <location>
        <begin position="1"/>
        <end position="24"/>
    </location>
</feature>
<comment type="similarity">
    <text evidence="8 9">Belongs to the TonB-dependent receptor family.</text>
</comment>
<dbReference type="Pfam" id="PF07715">
    <property type="entry name" value="Plug"/>
    <property type="match status" value="1"/>
</dbReference>
<dbReference type="InterPro" id="IPR036942">
    <property type="entry name" value="Beta-barrel_TonB_sf"/>
</dbReference>
<keyword evidence="14" id="KW-1185">Reference proteome</keyword>
<dbReference type="InterPro" id="IPR012910">
    <property type="entry name" value="Plug_dom"/>
</dbReference>
<dbReference type="RefSeq" id="WP_167190038.1">
    <property type="nucleotide sequence ID" value="NZ_JAAONZ010000016.1"/>
</dbReference>
<feature type="domain" description="TonB-dependent receptor plug" evidence="12">
    <location>
        <begin position="44"/>
        <end position="146"/>
    </location>
</feature>
<keyword evidence="6 8" id="KW-0472">Membrane</keyword>
<evidence type="ECO:0000256" key="5">
    <source>
        <dbReference type="ARBA" id="ARBA00023077"/>
    </source>
</evidence>
<dbReference type="InterPro" id="IPR037066">
    <property type="entry name" value="Plug_dom_sf"/>
</dbReference>
<dbReference type="PROSITE" id="PS52016">
    <property type="entry name" value="TONB_DEPENDENT_REC_3"/>
    <property type="match status" value="1"/>
</dbReference>
<dbReference type="Gene3D" id="2.170.130.10">
    <property type="entry name" value="TonB-dependent receptor, plug domain"/>
    <property type="match status" value="1"/>
</dbReference>
<dbReference type="GO" id="GO:0009279">
    <property type="term" value="C:cell outer membrane"/>
    <property type="evidence" value="ECO:0007669"/>
    <property type="project" value="UniProtKB-SubCell"/>
</dbReference>
<evidence type="ECO:0000256" key="7">
    <source>
        <dbReference type="ARBA" id="ARBA00023237"/>
    </source>
</evidence>
<evidence type="ECO:0000259" key="11">
    <source>
        <dbReference type="Pfam" id="PF00593"/>
    </source>
</evidence>
<keyword evidence="3 8" id="KW-1134">Transmembrane beta strand</keyword>
<dbReference type="PANTHER" id="PTHR30069:SF42">
    <property type="entry name" value="FERRIC AEROBACTIN RECEPTOR"/>
    <property type="match status" value="1"/>
</dbReference>
<keyword evidence="2 8" id="KW-0813">Transport</keyword>
<dbReference type="SUPFAM" id="SSF56935">
    <property type="entry name" value="Porins"/>
    <property type="match status" value="1"/>
</dbReference>
<evidence type="ECO:0000313" key="14">
    <source>
        <dbReference type="Proteomes" id="UP000787472"/>
    </source>
</evidence>
<keyword evidence="7 8" id="KW-0998">Cell outer membrane</keyword>
<evidence type="ECO:0000256" key="10">
    <source>
        <dbReference type="SAM" id="SignalP"/>
    </source>
</evidence>
<dbReference type="Gene3D" id="2.40.170.20">
    <property type="entry name" value="TonB-dependent receptor, beta-barrel domain"/>
    <property type="match status" value="1"/>
</dbReference>
<evidence type="ECO:0000259" key="12">
    <source>
        <dbReference type="Pfam" id="PF07715"/>
    </source>
</evidence>
<name>A0A9E5T3S2_9GAMM</name>
<evidence type="ECO:0000256" key="1">
    <source>
        <dbReference type="ARBA" id="ARBA00004571"/>
    </source>
</evidence>
<dbReference type="GO" id="GO:0015344">
    <property type="term" value="F:siderophore uptake transmembrane transporter activity"/>
    <property type="evidence" value="ECO:0007669"/>
    <property type="project" value="TreeGrafter"/>
</dbReference>
<evidence type="ECO:0000256" key="2">
    <source>
        <dbReference type="ARBA" id="ARBA00022448"/>
    </source>
</evidence>
<evidence type="ECO:0000256" key="6">
    <source>
        <dbReference type="ARBA" id="ARBA00023136"/>
    </source>
</evidence>